<evidence type="ECO:0000313" key="2">
    <source>
        <dbReference type="Proteomes" id="UP000189705"/>
    </source>
</evidence>
<dbReference type="RefSeq" id="XP_025068451.1">
    <property type="nucleotide sequence ID" value="XM_025212666.1"/>
</dbReference>
<dbReference type="FunFam" id="2.60.120.920:FF:000004">
    <property type="entry name" value="Butyrophilin subfamily 1 member A1"/>
    <property type="match status" value="1"/>
</dbReference>
<dbReference type="GeneID" id="112551471"/>
<dbReference type="PRINTS" id="PR01407">
    <property type="entry name" value="BUTYPHLNCDUF"/>
</dbReference>
<dbReference type="Proteomes" id="UP000189705">
    <property type="component" value="Unplaced"/>
</dbReference>
<keyword evidence="2" id="KW-1185">Reference proteome</keyword>
<gene>
    <name evidence="3" type="primary">LOC112551471</name>
</gene>
<dbReference type="InterPro" id="IPR001870">
    <property type="entry name" value="B30.2/SPRY"/>
</dbReference>
<organism evidence="2 3">
    <name type="scientific">Alligator sinensis</name>
    <name type="common">Chinese alligator</name>
    <dbReference type="NCBI Taxonomy" id="38654"/>
    <lineage>
        <taxon>Eukaryota</taxon>
        <taxon>Metazoa</taxon>
        <taxon>Chordata</taxon>
        <taxon>Craniata</taxon>
        <taxon>Vertebrata</taxon>
        <taxon>Euteleostomi</taxon>
        <taxon>Archelosauria</taxon>
        <taxon>Archosauria</taxon>
        <taxon>Crocodylia</taxon>
        <taxon>Alligatoridae</taxon>
        <taxon>Alligatorinae</taxon>
        <taxon>Alligator</taxon>
    </lineage>
</organism>
<proteinExistence type="predicted"/>
<dbReference type="AlphaFoldDB" id="A0A3Q0H8R2"/>
<name>A0A3Q0H8R2_ALLSI</name>
<dbReference type="KEGG" id="asn:112551471"/>
<dbReference type="InterPro" id="IPR043136">
    <property type="entry name" value="B30.2/SPRY_sf"/>
</dbReference>
<dbReference type="SUPFAM" id="SSF49899">
    <property type="entry name" value="Concanavalin A-like lectins/glucanases"/>
    <property type="match status" value="1"/>
</dbReference>
<dbReference type="PANTHER" id="PTHR24103">
    <property type="entry name" value="E3 UBIQUITIN-PROTEIN LIGASE TRIM"/>
    <property type="match status" value="1"/>
</dbReference>
<evidence type="ECO:0000259" key="1">
    <source>
        <dbReference type="PROSITE" id="PS50188"/>
    </source>
</evidence>
<sequence length="132" mass="15115">MTLGSEGFTGRRHYWEVEVGDKTGWDLGVCRESVRRKGKVRLRPGNGYWAVWLRDGGYEALTYPPTPLTVHVRPRWVGVFLDYKAGKVSFYNMTDKSHLFTFTDTFSGTLRPYFYTGYNVAPLILCLVPAQP</sequence>
<dbReference type="InterPro" id="IPR003879">
    <property type="entry name" value="Butyrophylin_SPRY"/>
</dbReference>
<dbReference type="Pfam" id="PF00622">
    <property type="entry name" value="SPRY"/>
    <property type="match status" value="1"/>
</dbReference>
<dbReference type="PROSITE" id="PS50188">
    <property type="entry name" value="B302_SPRY"/>
    <property type="match status" value="1"/>
</dbReference>
<feature type="domain" description="B30.2/SPRY" evidence="1">
    <location>
        <begin position="1"/>
        <end position="132"/>
    </location>
</feature>
<dbReference type="SMART" id="SM00449">
    <property type="entry name" value="SPRY"/>
    <property type="match status" value="1"/>
</dbReference>
<accession>A0A3Q0H8R2</accession>
<dbReference type="InterPro" id="IPR050143">
    <property type="entry name" value="TRIM/RBCC"/>
</dbReference>
<dbReference type="InterPro" id="IPR013320">
    <property type="entry name" value="ConA-like_dom_sf"/>
</dbReference>
<dbReference type="InParanoid" id="A0A3Q0H8R2"/>
<protein>
    <submittedName>
        <fullName evidence="3">E3 ubiquitin-protein ligase TRIM39-like</fullName>
    </submittedName>
</protein>
<evidence type="ECO:0000313" key="3">
    <source>
        <dbReference type="RefSeq" id="XP_025068451.1"/>
    </source>
</evidence>
<dbReference type="InterPro" id="IPR003877">
    <property type="entry name" value="SPRY_dom"/>
</dbReference>
<dbReference type="Gene3D" id="2.60.120.920">
    <property type="match status" value="1"/>
</dbReference>
<reference evidence="3" key="1">
    <citation type="submission" date="2025-08" db="UniProtKB">
        <authorList>
            <consortium name="RefSeq"/>
        </authorList>
    </citation>
    <scope>IDENTIFICATION</scope>
</reference>